<dbReference type="PANTHER" id="PTHR19370:SF184">
    <property type="entry name" value="NADH-CYTOCHROME B5 REDUCTASE-LIKE"/>
    <property type="match status" value="1"/>
</dbReference>
<sequence length="227" mass="25833">MVDANFLLNICKPVHHMYQFHRNHLVLDSSHGGALSRPYTPTYVTRLFFEVPIKIYKDGKLSRHIQNWKIGDSVEWRGPYHEDDSLLKSKFSHLLLVAGGTGLAPFIRIVDELLKDDEVETRIRLVYCVRSAADILFKDRLVDWARHWNVTIVICGVGAEAELPYLFERVSARLCESVFQAELTSFVGADLNDTVVSVCGRATLEKDVVNYATRSGVDRLKIIRFPA</sequence>
<protein>
    <recommendedName>
        <fullName evidence="2">cytochrome-b5 reductase</fullName>
        <ecNumber evidence="2">1.6.2.2</ecNumber>
    </recommendedName>
</protein>
<feature type="domain" description="Oxidoreductase FAD/NAD(P)-binding" evidence="8">
    <location>
        <begin position="96"/>
        <end position="208"/>
    </location>
</feature>
<comment type="cofactor">
    <cofactor evidence="1 7">
        <name>FAD</name>
        <dbReference type="ChEBI" id="CHEBI:57692"/>
    </cofactor>
</comment>
<evidence type="ECO:0000256" key="2">
    <source>
        <dbReference type="ARBA" id="ARBA00012011"/>
    </source>
</evidence>
<evidence type="ECO:0000256" key="3">
    <source>
        <dbReference type="ARBA" id="ARBA00022630"/>
    </source>
</evidence>
<dbReference type="InterPro" id="IPR008333">
    <property type="entry name" value="Cbr1-like_FAD-bd_dom"/>
</dbReference>
<dbReference type="PANTHER" id="PTHR19370">
    <property type="entry name" value="NADH-CYTOCHROME B5 REDUCTASE"/>
    <property type="match status" value="1"/>
</dbReference>
<reference evidence="10 11" key="1">
    <citation type="submission" date="2014-03" db="EMBL/GenBank/DDBJ databases">
        <title>Draft genome of the hookworm Oesophagostomum dentatum.</title>
        <authorList>
            <person name="Mitreva M."/>
        </authorList>
    </citation>
    <scope>NUCLEOTIDE SEQUENCE [LARGE SCALE GENOMIC DNA]</scope>
    <source>
        <strain evidence="10 11">OD-Hann</strain>
    </source>
</reference>
<name>A0A0B1SW42_OESDE</name>
<evidence type="ECO:0000313" key="10">
    <source>
        <dbReference type="EMBL" id="KHJ87732.1"/>
    </source>
</evidence>
<feature type="binding site" evidence="7">
    <location>
        <position position="38"/>
    </location>
    <ligand>
        <name>FAD</name>
        <dbReference type="ChEBI" id="CHEBI:57692"/>
    </ligand>
</feature>
<feature type="binding site" evidence="7">
    <location>
        <position position="39"/>
    </location>
    <ligand>
        <name>FAD</name>
        <dbReference type="ChEBI" id="CHEBI:57692"/>
    </ligand>
</feature>
<evidence type="ECO:0000256" key="6">
    <source>
        <dbReference type="ARBA" id="ARBA00023027"/>
    </source>
</evidence>
<dbReference type="Pfam" id="PF00970">
    <property type="entry name" value="FAD_binding_6"/>
    <property type="match status" value="1"/>
</dbReference>
<evidence type="ECO:0000256" key="1">
    <source>
        <dbReference type="ARBA" id="ARBA00001974"/>
    </source>
</evidence>
<dbReference type="EMBL" id="KN557143">
    <property type="protein sequence ID" value="KHJ87732.1"/>
    <property type="molecule type" value="Genomic_DNA"/>
</dbReference>
<dbReference type="PRINTS" id="PR00371">
    <property type="entry name" value="FPNCR"/>
</dbReference>
<dbReference type="SUPFAM" id="SSF52343">
    <property type="entry name" value="Ferredoxin reductase-like, C-terminal NADP-linked domain"/>
    <property type="match status" value="1"/>
</dbReference>
<dbReference type="EC" id="1.6.2.2" evidence="2"/>
<keyword evidence="5" id="KW-0560">Oxidoreductase</keyword>
<dbReference type="Pfam" id="PF00175">
    <property type="entry name" value="NAD_binding_1"/>
    <property type="match status" value="1"/>
</dbReference>
<evidence type="ECO:0000259" key="9">
    <source>
        <dbReference type="Pfam" id="PF00970"/>
    </source>
</evidence>
<keyword evidence="6" id="KW-0520">NAD</keyword>
<dbReference type="InterPro" id="IPR039261">
    <property type="entry name" value="FNR_nucleotide-bd"/>
</dbReference>
<dbReference type="InterPro" id="IPR017938">
    <property type="entry name" value="Riboflavin_synthase-like_b-brl"/>
</dbReference>
<accession>A0A0B1SW42</accession>
<dbReference type="InterPro" id="IPR001834">
    <property type="entry name" value="CBR-like"/>
</dbReference>
<evidence type="ECO:0000256" key="7">
    <source>
        <dbReference type="PIRSR" id="PIRSR601834-1"/>
    </source>
</evidence>
<dbReference type="InterPro" id="IPR001709">
    <property type="entry name" value="Flavoprot_Pyr_Nucl_cyt_Rdtase"/>
</dbReference>
<dbReference type="CDD" id="cd06183">
    <property type="entry name" value="cyt_b5_reduct_like"/>
    <property type="match status" value="1"/>
</dbReference>
<keyword evidence="4 7" id="KW-0274">FAD</keyword>
<keyword evidence="11" id="KW-1185">Reference proteome</keyword>
<proteinExistence type="predicted"/>
<evidence type="ECO:0000256" key="5">
    <source>
        <dbReference type="ARBA" id="ARBA00023002"/>
    </source>
</evidence>
<dbReference type="Gene3D" id="2.40.30.10">
    <property type="entry name" value="Translation factors"/>
    <property type="match status" value="1"/>
</dbReference>
<evidence type="ECO:0000313" key="11">
    <source>
        <dbReference type="Proteomes" id="UP000053660"/>
    </source>
</evidence>
<feature type="domain" description="Flavoprotein pyridine nucleotide cytochrome reductase-like FAD-binding" evidence="9">
    <location>
        <begin position="10"/>
        <end position="80"/>
    </location>
</feature>
<dbReference type="GO" id="GO:0090524">
    <property type="term" value="F:cytochrome-b5 reductase activity, acting on NADH"/>
    <property type="evidence" value="ECO:0007669"/>
    <property type="project" value="UniProtKB-EC"/>
</dbReference>
<evidence type="ECO:0000256" key="4">
    <source>
        <dbReference type="ARBA" id="ARBA00022827"/>
    </source>
</evidence>
<dbReference type="AlphaFoldDB" id="A0A0B1SW42"/>
<dbReference type="InterPro" id="IPR001433">
    <property type="entry name" value="OxRdtase_FAD/NAD-bd"/>
</dbReference>
<dbReference type="Gene3D" id="3.40.50.80">
    <property type="entry name" value="Nucleotide-binding domain of ferredoxin-NADP reductase (FNR) module"/>
    <property type="match status" value="1"/>
</dbReference>
<dbReference type="SUPFAM" id="SSF63380">
    <property type="entry name" value="Riboflavin synthase domain-like"/>
    <property type="match status" value="1"/>
</dbReference>
<feature type="binding site" evidence="7">
    <location>
        <position position="37"/>
    </location>
    <ligand>
        <name>FAD</name>
        <dbReference type="ChEBI" id="CHEBI:57692"/>
    </ligand>
</feature>
<organism evidence="10 11">
    <name type="scientific">Oesophagostomum dentatum</name>
    <name type="common">Nodular worm</name>
    <dbReference type="NCBI Taxonomy" id="61180"/>
    <lineage>
        <taxon>Eukaryota</taxon>
        <taxon>Metazoa</taxon>
        <taxon>Ecdysozoa</taxon>
        <taxon>Nematoda</taxon>
        <taxon>Chromadorea</taxon>
        <taxon>Rhabditida</taxon>
        <taxon>Rhabditina</taxon>
        <taxon>Rhabditomorpha</taxon>
        <taxon>Strongyloidea</taxon>
        <taxon>Strongylidae</taxon>
        <taxon>Oesophagostomum</taxon>
    </lineage>
</organism>
<dbReference type="Proteomes" id="UP000053660">
    <property type="component" value="Unassembled WGS sequence"/>
</dbReference>
<keyword evidence="3 7" id="KW-0285">Flavoprotein</keyword>
<feature type="binding site" evidence="7">
    <location>
        <position position="60"/>
    </location>
    <ligand>
        <name>FAD</name>
        <dbReference type="ChEBI" id="CHEBI:57692"/>
    </ligand>
</feature>
<dbReference type="OrthoDB" id="432685at2759"/>
<feature type="binding site" evidence="7">
    <location>
        <position position="62"/>
    </location>
    <ligand>
        <name>FAD</name>
        <dbReference type="ChEBI" id="CHEBI:57692"/>
    </ligand>
</feature>
<evidence type="ECO:0000259" key="8">
    <source>
        <dbReference type="Pfam" id="PF00175"/>
    </source>
</evidence>
<dbReference type="PRINTS" id="PR00406">
    <property type="entry name" value="CYTB5RDTASE"/>
</dbReference>
<gene>
    <name evidence="10" type="ORF">OESDEN_12488</name>
</gene>
<feature type="binding site" evidence="7">
    <location>
        <position position="54"/>
    </location>
    <ligand>
        <name>FAD</name>
        <dbReference type="ChEBI" id="CHEBI:57692"/>
    </ligand>
</feature>